<sequence length="307" mass="35446">MPSSTSKQISYPCPVIGNEGDYQSTAKMDIDYAVEKFPKKIIFRFYKPSISDTKIQNLFDEGQLSFFVELNSPATFSLICKELDFNNKNKEEITFDYGVLNNRVRVRFFLSSIKELDVAPTLLANDYPKRNFIAKELNILGKSKSKFENIPHRFDPFEAEPESIFLITPNTNKTIKEPIHDFTQEKILIKLPEDTFKQYQSIKRKSLGPFIYNNIVLPALQMAIHYIEILKSAEEKLSEAELNAQIEYASYVNKGWFNNLCELIDENNLQGTPFEKANKILKSPLISLIKSKYEEHQSQIDDEILGE</sequence>
<proteinExistence type="predicted"/>
<dbReference type="KEGG" id="pmc:P9515_04401"/>
<dbReference type="Proteomes" id="UP000001589">
    <property type="component" value="Chromosome"/>
</dbReference>
<dbReference type="EMBL" id="CP000552">
    <property type="protein sequence ID" value="ABM71649.1"/>
    <property type="molecule type" value="Genomic_DNA"/>
</dbReference>
<name>A2BV38_PROM5</name>
<dbReference type="AlphaFoldDB" id="A2BV38"/>
<evidence type="ECO:0000313" key="1">
    <source>
        <dbReference type="EMBL" id="ABM71649.1"/>
    </source>
</evidence>
<evidence type="ECO:0000313" key="2">
    <source>
        <dbReference type="Proteomes" id="UP000001589"/>
    </source>
</evidence>
<dbReference type="HOGENOM" id="CLU_905734_0_0_3"/>
<dbReference type="GeneID" id="60200490"/>
<accession>A2BV38</accession>
<protein>
    <submittedName>
        <fullName evidence="1">Uncharacterized protein</fullName>
    </submittedName>
</protein>
<gene>
    <name evidence="1" type="ordered locus">P9515_04401</name>
</gene>
<dbReference type="STRING" id="167542.P9515_04401"/>
<reference evidence="1 2" key="1">
    <citation type="journal article" date="2007" name="PLoS Genet.">
        <title>Patterns and implications of gene gain and loss in the evolution of Prochlorococcus.</title>
        <authorList>
            <person name="Kettler G.C."/>
            <person name="Martiny A.C."/>
            <person name="Huang K."/>
            <person name="Zucker J."/>
            <person name="Coleman M.L."/>
            <person name="Rodrigue S."/>
            <person name="Chen F."/>
            <person name="Lapidus A."/>
            <person name="Ferriera S."/>
            <person name="Johnson J."/>
            <person name="Steglich C."/>
            <person name="Church G.M."/>
            <person name="Richardson P."/>
            <person name="Chisholm S.W."/>
        </authorList>
    </citation>
    <scope>NUCLEOTIDE SEQUENCE [LARGE SCALE GENOMIC DNA]</scope>
    <source>
        <strain evidence="1 2">MIT 9515</strain>
    </source>
</reference>
<dbReference type="RefSeq" id="WP_011819757.1">
    <property type="nucleotide sequence ID" value="NC_008817.1"/>
</dbReference>
<organism evidence="1 2">
    <name type="scientific">Prochlorococcus marinus (strain MIT 9515)</name>
    <dbReference type="NCBI Taxonomy" id="167542"/>
    <lineage>
        <taxon>Bacteria</taxon>
        <taxon>Bacillati</taxon>
        <taxon>Cyanobacteriota</taxon>
        <taxon>Cyanophyceae</taxon>
        <taxon>Synechococcales</taxon>
        <taxon>Prochlorococcaceae</taxon>
        <taxon>Prochlorococcus</taxon>
    </lineage>
</organism>